<evidence type="ECO:0000313" key="3">
    <source>
        <dbReference type="Proteomes" id="UP000282184"/>
    </source>
</evidence>
<name>A0A3S0JIA2_9BACT</name>
<dbReference type="OrthoDB" id="1337415at2"/>
<comment type="caution">
    <text evidence="2">The sequence shown here is derived from an EMBL/GenBank/DDBJ whole genome shotgun (WGS) entry which is preliminary data.</text>
</comment>
<feature type="chain" id="PRO_5018675040" description="Outer membrane protein beta-barrel domain-containing protein" evidence="1">
    <location>
        <begin position="33"/>
        <end position="247"/>
    </location>
</feature>
<reference evidence="2 3" key="1">
    <citation type="submission" date="2018-12" db="EMBL/GenBank/DDBJ databases">
        <title>Hymenobacter gummosus sp. nov., isolated from a spring.</title>
        <authorList>
            <person name="Nie L."/>
        </authorList>
    </citation>
    <scope>NUCLEOTIDE SEQUENCE [LARGE SCALE GENOMIC DNA]</scope>
    <source>
        <strain evidence="2 3">KCTC 52166</strain>
    </source>
</reference>
<keyword evidence="3" id="KW-1185">Reference proteome</keyword>
<dbReference type="PROSITE" id="PS51257">
    <property type="entry name" value="PROKAR_LIPOPROTEIN"/>
    <property type="match status" value="1"/>
</dbReference>
<protein>
    <recommendedName>
        <fullName evidence="4">Outer membrane protein beta-barrel domain-containing protein</fullName>
    </recommendedName>
</protein>
<dbReference type="Proteomes" id="UP000282184">
    <property type="component" value="Unassembled WGS sequence"/>
</dbReference>
<dbReference type="AlphaFoldDB" id="A0A3S0JIA2"/>
<dbReference type="RefSeq" id="WP_126692863.1">
    <property type="nucleotide sequence ID" value="NZ_RXOF01000004.1"/>
</dbReference>
<keyword evidence="1" id="KW-0732">Signal</keyword>
<proteinExistence type="predicted"/>
<evidence type="ECO:0000256" key="1">
    <source>
        <dbReference type="SAM" id="SignalP"/>
    </source>
</evidence>
<sequence length="247" mass="27119">MALRPVASFACLTALPLLSGCASIYFPPPAAAPMLTQKGEFSGGLHTNWKANVSAQGAYAVGEHIGLIGTASFLHTNGKRKIYDQDFGELGVGYHTRFGAEKSRILEVYAGAGFGHGKRVERLSSGEITKSVEARMEKYFAQVNYTKKKREQFDFLGRTWQFRYGAALRLSYLNTPELILNGQRIPGEDNIFFEPVSYTRIGLIGPLKFQAMSGWNFGLKNRKYLTAGNSVFSMGLIINVGGDGRGE</sequence>
<accession>A0A3S0JIA2</accession>
<gene>
    <name evidence="2" type="ORF">EJV47_09255</name>
</gene>
<evidence type="ECO:0008006" key="4">
    <source>
        <dbReference type="Google" id="ProtNLM"/>
    </source>
</evidence>
<evidence type="ECO:0000313" key="2">
    <source>
        <dbReference type="EMBL" id="RTQ50797.1"/>
    </source>
</evidence>
<feature type="signal peptide" evidence="1">
    <location>
        <begin position="1"/>
        <end position="32"/>
    </location>
</feature>
<dbReference type="EMBL" id="RXOF01000004">
    <property type="protein sequence ID" value="RTQ50797.1"/>
    <property type="molecule type" value="Genomic_DNA"/>
</dbReference>
<organism evidence="2 3">
    <name type="scientific">Hymenobacter gummosus</name>
    <dbReference type="NCBI Taxonomy" id="1776032"/>
    <lineage>
        <taxon>Bacteria</taxon>
        <taxon>Pseudomonadati</taxon>
        <taxon>Bacteroidota</taxon>
        <taxon>Cytophagia</taxon>
        <taxon>Cytophagales</taxon>
        <taxon>Hymenobacteraceae</taxon>
        <taxon>Hymenobacter</taxon>
    </lineage>
</organism>